<sequence>MVQTSRHPATVMTIQPVTASITTALREFLRAVLPPGLPVQLAQQNRTVAPAGPFVLLTLLTRQPLATVAQTETETITTLSVPEEVRVQVSIFGPGAGDNAQSIATLFRTDWACRYFENLFQNNKEEQSSDAESSLGTAAEWLEKYAPIAPEPHAAAQSVSLPAEASKPGPLTPLSRTPPPSAEAFPQNAPCQNTQPCNAFPASVPAQPAASCYAPARIVPLYAGPPRQMPFVNGERQFEEHWLLDLHCQVRTTLTLPTTTASAASLALICADTLTDEPSA</sequence>
<feature type="region of interest" description="Disordered" evidence="1">
    <location>
        <begin position="153"/>
        <end position="189"/>
    </location>
</feature>
<proteinExistence type="predicted"/>
<protein>
    <recommendedName>
        <fullName evidence="2">Phage neck terminator protein gp12-like domain-containing protein</fullName>
    </recommendedName>
</protein>
<dbReference type="InterPro" id="IPR057087">
    <property type="entry name" value="Gp12-like"/>
</dbReference>
<reference evidence="3 4" key="1">
    <citation type="submission" date="2014-06" db="EMBL/GenBank/DDBJ databases">
        <title>Functional and comparative genomic analyses of the Drosophila gut microbiota identify candidate symbiosis factors.</title>
        <authorList>
            <person name="Newell P.D."/>
            <person name="Chaston J.M."/>
            <person name="Douglas A.E."/>
        </authorList>
    </citation>
    <scope>NUCLEOTIDE SEQUENCE [LARGE SCALE GENOMIC DNA]</scope>
    <source>
        <strain evidence="3 4">DmCS_006</strain>
    </source>
</reference>
<name>A0A094YUW2_9PROT</name>
<dbReference type="GeneID" id="89477674"/>
<feature type="domain" description="Phage neck terminator protein gp12-like" evidence="2">
    <location>
        <begin position="20"/>
        <end position="118"/>
    </location>
</feature>
<evidence type="ECO:0000256" key="1">
    <source>
        <dbReference type="SAM" id="MobiDB-lite"/>
    </source>
</evidence>
<gene>
    <name evidence="3" type="ORF">AtDm6_0893</name>
</gene>
<dbReference type="RefSeq" id="WP_150395666.1">
    <property type="nucleotide sequence ID" value="NZ_JACAOJ010000002.1"/>
</dbReference>
<evidence type="ECO:0000313" key="4">
    <source>
        <dbReference type="Proteomes" id="UP000029448"/>
    </source>
</evidence>
<organism evidence="3 4">
    <name type="scientific">Acetobacter tropicalis</name>
    <dbReference type="NCBI Taxonomy" id="104102"/>
    <lineage>
        <taxon>Bacteria</taxon>
        <taxon>Pseudomonadati</taxon>
        <taxon>Pseudomonadota</taxon>
        <taxon>Alphaproteobacteria</taxon>
        <taxon>Acetobacterales</taxon>
        <taxon>Acetobacteraceae</taxon>
        <taxon>Acetobacter</taxon>
    </lineage>
</organism>
<evidence type="ECO:0000259" key="2">
    <source>
        <dbReference type="Pfam" id="PF23961"/>
    </source>
</evidence>
<evidence type="ECO:0000313" key="3">
    <source>
        <dbReference type="EMBL" id="KGB25212.1"/>
    </source>
</evidence>
<keyword evidence="4" id="KW-1185">Reference proteome</keyword>
<comment type="caution">
    <text evidence="3">The sequence shown here is derived from an EMBL/GenBank/DDBJ whole genome shotgun (WGS) entry which is preliminary data.</text>
</comment>
<dbReference type="EMBL" id="JOKM01000021">
    <property type="protein sequence ID" value="KGB25212.1"/>
    <property type="molecule type" value="Genomic_DNA"/>
</dbReference>
<dbReference type="AlphaFoldDB" id="A0A094YUW2"/>
<dbReference type="PATRIC" id="fig|104102.7.peg.887"/>
<dbReference type="Pfam" id="PF23961">
    <property type="entry name" value="Phage_tail_terminator_9"/>
    <property type="match status" value="1"/>
</dbReference>
<dbReference type="NCBIfam" id="NF047498">
    <property type="entry name" value="LIC_12616_fam"/>
    <property type="match status" value="1"/>
</dbReference>
<accession>A0A094YUW2</accession>
<dbReference type="Proteomes" id="UP000029448">
    <property type="component" value="Unassembled WGS sequence"/>
</dbReference>
<dbReference type="STRING" id="104102.AtDm6_0893"/>